<dbReference type="Pfam" id="PF02992">
    <property type="entry name" value="Transposase_21"/>
    <property type="match status" value="1"/>
</dbReference>
<evidence type="ECO:0008006" key="5">
    <source>
        <dbReference type="Google" id="ProtNLM"/>
    </source>
</evidence>
<evidence type="ECO:0000313" key="4">
    <source>
        <dbReference type="EMBL" id="KAL0430524.1"/>
    </source>
</evidence>
<evidence type="ECO:0000259" key="2">
    <source>
        <dbReference type="Pfam" id="PF13952"/>
    </source>
</evidence>
<evidence type="ECO:0000259" key="3">
    <source>
        <dbReference type="Pfam" id="PF13960"/>
    </source>
</evidence>
<dbReference type="PANTHER" id="PTHR48258:SF4">
    <property type="entry name" value="DUF4216 DOMAIN-CONTAINING PROTEIN"/>
    <property type="match status" value="1"/>
</dbReference>
<feature type="compositionally biased region" description="Acidic residues" evidence="1">
    <location>
        <begin position="542"/>
        <end position="569"/>
    </location>
</feature>
<comment type="caution">
    <text evidence="4">The sequence shown here is derived from an EMBL/GenBank/DDBJ whole genome shotgun (WGS) entry which is preliminary data.</text>
</comment>
<reference evidence="4" key="1">
    <citation type="submission" date="2020-06" db="EMBL/GenBank/DDBJ databases">
        <authorList>
            <person name="Li T."/>
            <person name="Hu X."/>
            <person name="Zhang T."/>
            <person name="Song X."/>
            <person name="Zhang H."/>
            <person name="Dai N."/>
            <person name="Sheng W."/>
            <person name="Hou X."/>
            <person name="Wei L."/>
        </authorList>
    </citation>
    <scope>NUCLEOTIDE SEQUENCE</scope>
    <source>
        <strain evidence="4">G02</strain>
        <tissue evidence="4">Leaf</tissue>
    </source>
</reference>
<proteinExistence type="predicted"/>
<name>A0AAW2VL37_SESRA</name>
<sequence length="569" mass="66433">MRAALLWTISDFPANAMVSGWSTHGLLACPYCMERTKSFRLRYGRKACWFDCHRQFLPPDHPYRRQPYKFRKEKCENDSPPMRLTGEDMRQRVDELPDTIFEKPPGANGKTYKPKAPYTLSKAQKKELCSWVKSLKLPDGYSSNIARCVNEEECKFYGMKIHDCHVFMQKLLPIAFRDLLPKPIWGALTELSNFFKDICATVLRVEHMQKLEKNIVEILCKLEKIFPPSFFDSMEHLPVHLAYEAMVGGPVQYRWMYPFGRFLYHLNKKVGNRARVEASIVEAYMIEEVSTFCSSYFEPHVKSRLNQIPRNDDGGTVDSCDSLFSTHPGRSLGFRIAVRYLNDDEMKAAHKYVLLNYENIDPFLHEYEVDYYGILEEVTELEYYGIRRGVVLFKCHWYDTSDKGLKWHMSGLVEINHRLKLKSNEPFILASQAQQVYFTNFPSMRRERRDWWAVCKVKATGKFDVPTVEGQDENTEQRLDIAFQEEEASDAHPIMIEADIDEINIVPDGVVEEVDANEFEGVQHDMDFNEVLIEDADHWEGEQEFESEEDEQEEEYDSNDSDEDVDTND</sequence>
<feature type="domain" description="DUF4216" evidence="2">
    <location>
        <begin position="380"/>
        <end position="454"/>
    </location>
</feature>
<evidence type="ECO:0000256" key="1">
    <source>
        <dbReference type="SAM" id="MobiDB-lite"/>
    </source>
</evidence>
<gene>
    <name evidence="4" type="ORF">Sradi_0678400</name>
</gene>
<dbReference type="InterPro" id="IPR025312">
    <property type="entry name" value="DUF4216"/>
</dbReference>
<accession>A0AAW2VL37</accession>
<dbReference type="PROSITE" id="PS51257">
    <property type="entry name" value="PROKAR_LIPOPROTEIN"/>
    <property type="match status" value="1"/>
</dbReference>
<dbReference type="AlphaFoldDB" id="A0AAW2VL37"/>
<dbReference type="InterPro" id="IPR025452">
    <property type="entry name" value="DUF4218"/>
</dbReference>
<dbReference type="Pfam" id="PF13960">
    <property type="entry name" value="DUF4218"/>
    <property type="match status" value="1"/>
</dbReference>
<dbReference type="Pfam" id="PF13952">
    <property type="entry name" value="DUF4216"/>
    <property type="match status" value="1"/>
</dbReference>
<protein>
    <recommendedName>
        <fullName evidence="5">DUF4218 domain-containing protein</fullName>
    </recommendedName>
</protein>
<dbReference type="InterPro" id="IPR004242">
    <property type="entry name" value="Transposase_21"/>
</dbReference>
<organism evidence="4">
    <name type="scientific">Sesamum radiatum</name>
    <name type="common">Black benniseed</name>
    <dbReference type="NCBI Taxonomy" id="300843"/>
    <lineage>
        <taxon>Eukaryota</taxon>
        <taxon>Viridiplantae</taxon>
        <taxon>Streptophyta</taxon>
        <taxon>Embryophyta</taxon>
        <taxon>Tracheophyta</taxon>
        <taxon>Spermatophyta</taxon>
        <taxon>Magnoliopsida</taxon>
        <taxon>eudicotyledons</taxon>
        <taxon>Gunneridae</taxon>
        <taxon>Pentapetalae</taxon>
        <taxon>asterids</taxon>
        <taxon>lamiids</taxon>
        <taxon>Lamiales</taxon>
        <taxon>Pedaliaceae</taxon>
        <taxon>Sesamum</taxon>
    </lineage>
</organism>
<dbReference type="PANTHER" id="PTHR48258">
    <property type="entry name" value="DUF4218 DOMAIN-CONTAINING PROTEIN-RELATED"/>
    <property type="match status" value="1"/>
</dbReference>
<feature type="domain" description="DUF4218" evidence="3">
    <location>
        <begin position="198"/>
        <end position="311"/>
    </location>
</feature>
<reference evidence="4" key="2">
    <citation type="journal article" date="2024" name="Plant">
        <title>Genomic evolution and insights into agronomic trait innovations of Sesamum species.</title>
        <authorList>
            <person name="Miao H."/>
            <person name="Wang L."/>
            <person name="Qu L."/>
            <person name="Liu H."/>
            <person name="Sun Y."/>
            <person name="Le M."/>
            <person name="Wang Q."/>
            <person name="Wei S."/>
            <person name="Zheng Y."/>
            <person name="Lin W."/>
            <person name="Duan Y."/>
            <person name="Cao H."/>
            <person name="Xiong S."/>
            <person name="Wang X."/>
            <person name="Wei L."/>
            <person name="Li C."/>
            <person name="Ma Q."/>
            <person name="Ju M."/>
            <person name="Zhao R."/>
            <person name="Li G."/>
            <person name="Mu C."/>
            <person name="Tian Q."/>
            <person name="Mei H."/>
            <person name="Zhang T."/>
            <person name="Gao T."/>
            <person name="Zhang H."/>
        </authorList>
    </citation>
    <scope>NUCLEOTIDE SEQUENCE</scope>
    <source>
        <strain evidence="4">G02</strain>
    </source>
</reference>
<dbReference type="EMBL" id="JACGWJ010000003">
    <property type="protein sequence ID" value="KAL0430524.1"/>
    <property type="molecule type" value="Genomic_DNA"/>
</dbReference>
<feature type="region of interest" description="Disordered" evidence="1">
    <location>
        <begin position="533"/>
        <end position="569"/>
    </location>
</feature>